<evidence type="ECO:0000313" key="3">
    <source>
        <dbReference type="Proteomes" id="UP000193642"/>
    </source>
</evidence>
<evidence type="ECO:0008006" key="4">
    <source>
        <dbReference type="Google" id="ProtNLM"/>
    </source>
</evidence>
<dbReference type="AlphaFoldDB" id="A0A1Y2BT66"/>
<reference evidence="2 3" key="1">
    <citation type="submission" date="2016-07" db="EMBL/GenBank/DDBJ databases">
        <title>Pervasive Adenine N6-methylation of Active Genes in Fungi.</title>
        <authorList>
            <consortium name="DOE Joint Genome Institute"/>
            <person name="Mondo S.J."/>
            <person name="Dannebaum R.O."/>
            <person name="Kuo R.C."/>
            <person name="Labutti K."/>
            <person name="Haridas S."/>
            <person name="Kuo A."/>
            <person name="Salamov A."/>
            <person name="Ahrendt S.R."/>
            <person name="Lipzen A."/>
            <person name="Sullivan W."/>
            <person name="Andreopoulos W.B."/>
            <person name="Clum A."/>
            <person name="Lindquist E."/>
            <person name="Daum C."/>
            <person name="Ramamoorthy G.K."/>
            <person name="Gryganskyi A."/>
            <person name="Culley D."/>
            <person name="Magnuson J.K."/>
            <person name="James T.Y."/>
            <person name="O'Malley M.A."/>
            <person name="Stajich J.E."/>
            <person name="Spatafora J.W."/>
            <person name="Visel A."/>
            <person name="Grigoriev I.V."/>
        </authorList>
    </citation>
    <scope>NUCLEOTIDE SEQUENCE [LARGE SCALE GENOMIC DNA]</scope>
    <source>
        <strain evidence="2 3">JEL800</strain>
    </source>
</reference>
<organism evidence="2 3">
    <name type="scientific">Rhizoclosmatium globosum</name>
    <dbReference type="NCBI Taxonomy" id="329046"/>
    <lineage>
        <taxon>Eukaryota</taxon>
        <taxon>Fungi</taxon>
        <taxon>Fungi incertae sedis</taxon>
        <taxon>Chytridiomycota</taxon>
        <taxon>Chytridiomycota incertae sedis</taxon>
        <taxon>Chytridiomycetes</taxon>
        <taxon>Chytridiales</taxon>
        <taxon>Chytriomycetaceae</taxon>
        <taxon>Rhizoclosmatium</taxon>
    </lineage>
</organism>
<keyword evidence="3" id="KW-1185">Reference proteome</keyword>
<gene>
    <name evidence="2" type="ORF">BCR33DRAFT_854391</name>
</gene>
<accession>A0A1Y2BT66</accession>
<comment type="caution">
    <text evidence="2">The sequence shown here is derived from an EMBL/GenBank/DDBJ whole genome shotgun (WGS) entry which is preliminary data.</text>
</comment>
<feature type="chain" id="PRO_5011965726" description="Chitin-binding type-4 domain-containing protein" evidence="1">
    <location>
        <begin position="21"/>
        <end position="466"/>
    </location>
</feature>
<evidence type="ECO:0000256" key="1">
    <source>
        <dbReference type="SAM" id="SignalP"/>
    </source>
</evidence>
<proteinExistence type="predicted"/>
<dbReference type="EMBL" id="MCGO01000047">
    <property type="protein sequence ID" value="ORY37933.1"/>
    <property type="molecule type" value="Genomic_DNA"/>
</dbReference>
<evidence type="ECO:0000313" key="2">
    <source>
        <dbReference type="EMBL" id="ORY37933.1"/>
    </source>
</evidence>
<dbReference type="Proteomes" id="UP000193642">
    <property type="component" value="Unassembled WGS sequence"/>
</dbReference>
<keyword evidence="1" id="KW-0732">Signal</keyword>
<sequence length="466" mass="47830">MHILQLTLALLTLLTLTVSAHGFMKWPIPRSLPGDQQNGDTFVRNANNRVIGGTPAYDRGCNYLPPGPVFTQTLKPGDAVVDWWISAFHMGGCVVEISRDGGTTWSYIGGDARCGDKTVAGPGLDGQGGTGHIPVVIPAVSGGGESYKAVIRWYYTANNGGSPDEEFASCSDVVVANNGNNEHTFHVKVPQSPWQYQQTGCEAGALMCSDDSAFINQCISLAKSGTWGGGSAWYAYQCPEGTTCKNNNCVGNPVTTSVIVAKPSSTSVSSTIAPVASSLALSTKASTTIPAVPISTIVAKVSTNAVSRTQVVTSIATTTPVSTSLNAIKTAAVSSTSKPTSTVPTSQVTTTLAKAASSSTIVKVNSSTIVKDTSSTVAKASSSTITKVFSSNTVAKAASSSVATTVGKGTTATTSSAPATITKPATGSIKNGDACTVFGEWACNNTVLCSYGTNGLRWYGIASQGC</sequence>
<dbReference type="OrthoDB" id="2342176at2759"/>
<name>A0A1Y2BT66_9FUNG</name>
<protein>
    <recommendedName>
        <fullName evidence="4">Chitin-binding type-4 domain-containing protein</fullName>
    </recommendedName>
</protein>
<feature type="signal peptide" evidence="1">
    <location>
        <begin position="1"/>
        <end position="20"/>
    </location>
</feature>